<dbReference type="Gene3D" id="1.10.418.50">
    <property type="entry name" value="Microtubule-binding protein MIP-T3"/>
    <property type="match status" value="1"/>
</dbReference>
<dbReference type="GO" id="GO:0042073">
    <property type="term" value="P:intraciliary transport"/>
    <property type="evidence" value="ECO:0007669"/>
    <property type="project" value="TreeGrafter"/>
</dbReference>
<feature type="compositionally biased region" description="Low complexity" evidence="12">
    <location>
        <begin position="305"/>
        <end position="315"/>
    </location>
</feature>
<dbReference type="InterPro" id="IPR040468">
    <property type="entry name" value="TRAF3IP1_N"/>
</dbReference>
<dbReference type="GO" id="GO:0008017">
    <property type="term" value="F:microtubule binding"/>
    <property type="evidence" value="ECO:0007669"/>
    <property type="project" value="InterPro"/>
</dbReference>
<evidence type="ECO:0000256" key="8">
    <source>
        <dbReference type="ARBA" id="ARBA00043971"/>
    </source>
</evidence>
<evidence type="ECO:0000256" key="5">
    <source>
        <dbReference type="ARBA" id="ARBA00023054"/>
    </source>
</evidence>
<evidence type="ECO:0000256" key="9">
    <source>
        <dbReference type="ARBA" id="ARBA00070492"/>
    </source>
</evidence>
<feature type="domain" description="TRAF3-interacting protein 1 C-terminal" evidence="14">
    <location>
        <begin position="459"/>
        <end position="613"/>
    </location>
</feature>
<keyword evidence="7" id="KW-0966">Cell projection</keyword>
<dbReference type="InterPro" id="IPR018799">
    <property type="entry name" value="TRAF3IP1"/>
</dbReference>
<dbReference type="FunFam" id="1.10.418.50:FF:000001">
    <property type="entry name" value="TRAF3-interacting protein 1 isoform X1"/>
    <property type="match status" value="1"/>
</dbReference>
<dbReference type="GO" id="GO:0060271">
    <property type="term" value="P:cilium assembly"/>
    <property type="evidence" value="ECO:0007669"/>
    <property type="project" value="TreeGrafter"/>
</dbReference>
<comment type="caution">
    <text evidence="15">The sequence shown here is derived from an EMBL/GenBank/DDBJ whole genome shotgun (WGS) entry which is preliminary data.</text>
</comment>
<feature type="region of interest" description="Disordered" evidence="12">
    <location>
        <begin position="131"/>
        <end position="418"/>
    </location>
</feature>
<keyword evidence="4" id="KW-0970">Cilium biogenesis/degradation</keyword>
<evidence type="ECO:0000256" key="2">
    <source>
        <dbReference type="ARBA" id="ARBA00004430"/>
    </source>
</evidence>
<comment type="subcellular location">
    <subcellularLocation>
        <location evidence="2">Cytoplasm</location>
        <location evidence="2">Cytoskeleton</location>
        <location evidence="2">Cilium axoneme</location>
    </subcellularLocation>
    <subcellularLocation>
        <location evidence="1">Cytoplasm</location>
        <location evidence="1">Cytoskeleton</location>
        <location evidence="1">Cilium basal body</location>
    </subcellularLocation>
</comment>
<keyword evidence="16" id="KW-1185">Reference proteome</keyword>
<evidence type="ECO:0000313" key="15">
    <source>
        <dbReference type="EMBL" id="VTJ75575.1"/>
    </source>
</evidence>
<dbReference type="GO" id="GO:0070507">
    <property type="term" value="P:regulation of microtubule cytoskeleton organization"/>
    <property type="evidence" value="ECO:0007669"/>
    <property type="project" value="TreeGrafter"/>
</dbReference>
<evidence type="ECO:0000256" key="12">
    <source>
        <dbReference type="SAM" id="MobiDB-lite"/>
    </source>
</evidence>
<proteinExistence type="inferred from homology"/>
<evidence type="ECO:0000313" key="16">
    <source>
        <dbReference type="Proteomes" id="UP000335636"/>
    </source>
</evidence>
<protein>
    <recommendedName>
        <fullName evidence="9">TRAF3-interacting protein 1</fullName>
    </recommendedName>
    <alternativeName>
        <fullName evidence="11">Intraflagellar transport protein 54 homolog</fullName>
    </alternativeName>
    <alternativeName>
        <fullName evidence="10">Microtubule-interacting protein associated with TRAF3</fullName>
    </alternativeName>
</protein>
<evidence type="ECO:0000256" key="10">
    <source>
        <dbReference type="ARBA" id="ARBA00079491"/>
    </source>
</evidence>
<evidence type="ECO:0000256" key="7">
    <source>
        <dbReference type="ARBA" id="ARBA00023273"/>
    </source>
</evidence>
<dbReference type="GO" id="GO:0005930">
    <property type="term" value="C:axoneme"/>
    <property type="evidence" value="ECO:0007669"/>
    <property type="project" value="UniProtKB-SubCell"/>
</dbReference>
<dbReference type="Pfam" id="PF17749">
    <property type="entry name" value="MIP-T3_C"/>
    <property type="match status" value="1"/>
</dbReference>
<comment type="similarity">
    <text evidence="8">Belongs to the TRAF3IP1 family.</text>
</comment>
<dbReference type="GO" id="GO:0001738">
    <property type="term" value="P:morphogenesis of a polarized epithelium"/>
    <property type="evidence" value="ECO:0007669"/>
    <property type="project" value="UniProtKB-ARBA"/>
</dbReference>
<keyword evidence="5" id="KW-0175">Coiled coil</keyword>
<evidence type="ECO:0000256" key="11">
    <source>
        <dbReference type="ARBA" id="ARBA00082455"/>
    </source>
</evidence>
<dbReference type="Pfam" id="PF10243">
    <property type="entry name" value="MIP-T3"/>
    <property type="match status" value="1"/>
</dbReference>
<dbReference type="InterPro" id="IPR042576">
    <property type="entry name" value="TRAF3IP1_N_sf"/>
</dbReference>
<dbReference type="EMBL" id="CABDUW010000812">
    <property type="protein sequence ID" value="VTJ75575.1"/>
    <property type="molecule type" value="Genomic_DNA"/>
</dbReference>
<keyword evidence="3" id="KW-0963">Cytoplasm</keyword>
<evidence type="ECO:0000256" key="1">
    <source>
        <dbReference type="ARBA" id="ARBA00004120"/>
    </source>
</evidence>
<dbReference type="PANTHER" id="PTHR31363">
    <property type="entry name" value="TRAF3-INTERACTING PROTEIN 1"/>
    <property type="match status" value="1"/>
</dbReference>
<dbReference type="PANTHER" id="PTHR31363:SF0">
    <property type="entry name" value="TRAF3-INTERACTING PROTEIN 1"/>
    <property type="match status" value="1"/>
</dbReference>
<evidence type="ECO:0000256" key="3">
    <source>
        <dbReference type="ARBA" id="ARBA00022490"/>
    </source>
</evidence>
<gene>
    <name evidence="15" type="ORF">MONAX_5E023593</name>
</gene>
<dbReference type="GO" id="GO:0030992">
    <property type="term" value="C:intraciliary transport particle B"/>
    <property type="evidence" value="ECO:0007669"/>
    <property type="project" value="TreeGrafter"/>
</dbReference>
<evidence type="ECO:0000256" key="4">
    <source>
        <dbReference type="ARBA" id="ARBA00022794"/>
    </source>
</evidence>
<dbReference type="GO" id="GO:0032480">
    <property type="term" value="P:negative regulation of type I interferon production"/>
    <property type="evidence" value="ECO:0007669"/>
    <property type="project" value="UniProtKB-ARBA"/>
</dbReference>
<sequence>MNAAVVRRTQEALGKVIRRPPLTEKLLSKPPFRYLHDIVTEVIRTTGFMKGLYTDVEMKSDNVKDKDAKISFLQKAIDVVMMVSGEPLLAKPARIVAGHEPERTNELLQIIAKCCINKLSSEDAVRRVLAGEKADARGRASRTSKPHESDNKNVREGDSRAHRDREGRGNSEVKERSTSRDGKQRGELKEDGKSREKERGKEKTKDSDRDRHRDAERDKSREGEKEQSRSRARQERERDRDRGHKDRDAGRDTGREKERLRDPERDRDQGKDRERRRARNGEHSRDPDREKNREQEKLERKAEFSTTASRSLTSKTSKRRSKTSEEDDNSTTLWRESVEPDPAVKQKGDSISDAEGDTGATGQDKSEVCENPEAPSELSSSVRRIPRPGSARPAPPRVKRQEGVETLTMDRTGSGKTVSNVIIDSQNSDNEDDDQFVVEAAPQISEMSEIETVPALELEDSEKHGGLVKKILETKKDYEKLQQSPKPGEKEKSFVFESAWKKEKDIVSKEIEKLRVSIQTLCKSALPLGKIMDYIQEDVDAMQNELQLWHAENKQHAEALQKEQSITDCAVEPLKVELAELEQMIQDQQDKICAVKANILKNEEKIQKMVYSINLTSRR</sequence>
<accession>A0A5E4C195</accession>
<dbReference type="AlphaFoldDB" id="A0A5E4C195"/>
<dbReference type="Proteomes" id="UP000335636">
    <property type="component" value="Unassembled WGS sequence"/>
</dbReference>
<dbReference type="InterPro" id="IPR041476">
    <property type="entry name" value="TRAF3IP1_C"/>
</dbReference>
<evidence type="ECO:0000259" key="13">
    <source>
        <dbReference type="Pfam" id="PF10243"/>
    </source>
</evidence>
<feature type="compositionally biased region" description="Basic and acidic residues" evidence="12">
    <location>
        <begin position="336"/>
        <end position="350"/>
    </location>
</feature>
<organism evidence="15 16">
    <name type="scientific">Marmota monax</name>
    <name type="common">Woodchuck</name>
    <dbReference type="NCBI Taxonomy" id="9995"/>
    <lineage>
        <taxon>Eukaryota</taxon>
        <taxon>Metazoa</taxon>
        <taxon>Chordata</taxon>
        <taxon>Craniata</taxon>
        <taxon>Vertebrata</taxon>
        <taxon>Euteleostomi</taxon>
        <taxon>Mammalia</taxon>
        <taxon>Eutheria</taxon>
        <taxon>Euarchontoglires</taxon>
        <taxon>Glires</taxon>
        <taxon>Rodentia</taxon>
        <taxon>Sciuromorpha</taxon>
        <taxon>Sciuridae</taxon>
        <taxon>Xerinae</taxon>
        <taxon>Marmotini</taxon>
        <taxon>Marmota</taxon>
    </lineage>
</organism>
<evidence type="ECO:0000259" key="14">
    <source>
        <dbReference type="Pfam" id="PF17749"/>
    </source>
</evidence>
<dbReference type="GO" id="GO:0050687">
    <property type="term" value="P:negative regulation of defense response to virus"/>
    <property type="evidence" value="ECO:0007669"/>
    <property type="project" value="UniProtKB-ARBA"/>
</dbReference>
<name>A0A5E4C195_MARMO</name>
<reference evidence="15" key="1">
    <citation type="submission" date="2019-04" db="EMBL/GenBank/DDBJ databases">
        <authorList>
            <person name="Alioto T."/>
            <person name="Alioto T."/>
        </authorList>
    </citation>
    <scope>NUCLEOTIDE SEQUENCE [LARGE SCALE GENOMIC DNA]</scope>
</reference>
<dbReference type="GO" id="GO:0048731">
    <property type="term" value="P:system development"/>
    <property type="evidence" value="ECO:0007669"/>
    <property type="project" value="UniProtKB-ARBA"/>
</dbReference>
<keyword evidence="6" id="KW-0206">Cytoskeleton</keyword>
<feature type="compositionally biased region" description="Basic and acidic residues" evidence="12">
    <location>
        <begin position="145"/>
        <end position="303"/>
    </location>
</feature>
<evidence type="ECO:0000256" key="6">
    <source>
        <dbReference type="ARBA" id="ARBA00023212"/>
    </source>
</evidence>
<dbReference type="GO" id="GO:0048513">
    <property type="term" value="P:animal organ development"/>
    <property type="evidence" value="ECO:0007669"/>
    <property type="project" value="UniProtKB-ARBA"/>
</dbReference>
<dbReference type="GO" id="GO:0036064">
    <property type="term" value="C:ciliary basal body"/>
    <property type="evidence" value="ECO:0007669"/>
    <property type="project" value="TreeGrafter"/>
</dbReference>
<feature type="domain" description="TRAF3-interacting protein 1 N-terminal" evidence="13">
    <location>
        <begin position="5"/>
        <end position="116"/>
    </location>
</feature>
<feature type="compositionally biased region" description="Polar residues" evidence="12">
    <location>
        <begin position="409"/>
        <end position="418"/>
    </location>
</feature>